<dbReference type="RefSeq" id="WP_110324715.1">
    <property type="nucleotide sequence ID" value="NZ_QJKD01000013.1"/>
</dbReference>
<name>A0A2V3XXP1_9FIRM</name>
<keyword evidence="2" id="KW-0732">Signal</keyword>
<protein>
    <submittedName>
        <fullName evidence="3">Raffinose/stachyose/melibiose transport system substrate-binding protein</fullName>
    </submittedName>
</protein>
<feature type="chain" id="PRO_5038924822" evidence="2">
    <location>
        <begin position="21"/>
        <end position="458"/>
    </location>
</feature>
<dbReference type="PANTHER" id="PTHR43649">
    <property type="entry name" value="ARABINOSE-BINDING PROTEIN-RELATED"/>
    <property type="match status" value="1"/>
</dbReference>
<feature type="signal peptide" evidence="2">
    <location>
        <begin position="1"/>
        <end position="20"/>
    </location>
</feature>
<dbReference type="InterPro" id="IPR050490">
    <property type="entry name" value="Bact_solute-bd_prot1"/>
</dbReference>
<dbReference type="PROSITE" id="PS51257">
    <property type="entry name" value="PROKAR_LIPOPROTEIN"/>
    <property type="match status" value="1"/>
</dbReference>
<evidence type="ECO:0000256" key="1">
    <source>
        <dbReference type="SAM" id="MobiDB-lite"/>
    </source>
</evidence>
<evidence type="ECO:0000313" key="4">
    <source>
        <dbReference type="Proteomes" id="UP000248057"/>
    </source>
</evidence>
<dbReference type="Proteomes" id="UP000248057">
    <property type="component" value="Unassembled WGS sequence"/>
</dbReference>
<feature type="compositionally biased region" description="Basic and acidic residues" evidence="1">
    <location>
        <begin position="39"/>
        <end position="56"/>
    </location>
</feature>
<dbReference type="InterPro" id="IPR006059">
    <property type="entry name" value="SBP"/>
</dbReference>
<evidence type="ECO:0000256" key="2">
    <source>
        <dbReference type="SAM" id="SignalP"/>
    </source>
</evidence>
<proteinExistence type="predicted"/>
<gene>
    <name evidence="3" type="ORF">DFR60_11316</name>
</gene>
<accession>A0A2V3XXP1</accession>
<dbReference type="EMBL" id="QJKD01000013">
    <property type="protein sequence ID" value="PXX49631.1"/>
    <property type="molecule type" value="Genomic_DNA"/>
</dbReference>
<dbReference type="SUPFAM" id="SSF53850">
    <property type="entry name" value="Periplasmic binding protein-like II"/>
    <property type="match status" value="1"/>
</dbReference>
<reference evidence="3 4" key="1">
    <citation type="submission" date="2018-05" db="EMBL/GenBank/DDBJ databases">
        <title>Genomic Encyclopedia of Type Strains, Phase IV (KMG-IV): sequencing the most valuable type-strain genomes for metagenomic binning, comparative biology and taxonomic classification.</title>
        <authorList>
            <person name="Goeker M."/>
        </authorList>
    </citation>
    <scope>NUCLEOTIDE SEQUENCE [LARGE SCALE GENOMIC DNA]</scope>
    <source>
        <strain evidence="3 4">DSM 24995</strain>
    </source>
</reference>
<organism evidence="3 4">
    <name type="scientific">Hungatella effluvii</name>
    <dbReference type="NCBI Taxonomy" id="1096246"/>
    <lineage>
        <taxon>Bacteria</taxon>
        <taxon>Bacillati</taxon>
        <taxon>Bacillota</taxon>
        <taxon>Clostridia</taxon>
        <taxon>Lachnospirales</taxon>
        <taxon>Lachnospiraceae</taxon>
        <taxon>Hungatella</taxon>
    </lineage>
</organism>
<comment type="caution">
    <text evidence="3">The sequence shown here is derived from an EMBL/GenBank/DDBJ whole genome shotgun (WGS) entry which is preliminary data.</text>
</comment>
<keyword evidence="4" id="KW-1185">Reference proteome</keyword>
<dbReference type="Gene3D" id="3.40.190.10">
    <property type="entry name" value="Periplasmic binding protein-like II"/>
    <property type="match status" value="2"/>
</dbReference>
<dbReference type="AlphaFoldDB" id="A0A2V3XXP1"/>
<dbReference type="Pfam" id="PF01547">
    <property type="entry name" value="SBP_bac_1"/>
    <property type="match status" value="1"/>
</dbReference>
<sequence>MKKSVFAIAAACMVTVGALAGCGGQGKDTAAEVPQTESVKAEASKEQQETPAKEAGSKEKVVVTALIQQSRNFEGLQKMIQKLEEEENIKIDAQIVPDDESLNMIKMKLNSGECPDIIDYNVPAVYDIIDPASNFADMTGEAWTDRLIIPENVTAKDGKIYGFPFLSVPGLHGFIYNKEVFDKAGVEVPATWDELLAACEKIKESGTTPIFMPKDTWVPQILMTDNFAKILGADGCKDFADKILKNETKWNDVPEFAEVLDKYLELYQKGYVNSNFASATYDDAIAAVADGTAAMHFNGDFFATSVLEANPEAQIGMFPISMKEGADVITENMSSAGFVAYKNSENLDVVKKIFDLWSTPEYANLYFADRPAFPAFQGVDGGKVPDYLAEINENYIKEGKAIPEFNYYVMTLNPLFESSLYVYYVDAPAKGTMDGKAVMEKFQKDYEQYMKDQGAEGF</sequence>
<feature type="region of interest" description="Disordered" evidence="1">
    <location>
        <begin position="35"/>
        <end position="56"/>
    </location>
</feature>
<evidence type="ECO:0000313" key="3">
    <source>
        <dbReference type="EMBL" id="PXX49631.1"/>
    </source>
</evidence>
<dbReference type="GeneID" id="86063517"/>